<dbReference type="Proteomes" id="UP001341840">
    <property type="component" value="Unassembled WGS sequence"/>
</dbReference>
<evidence type="ECO:0000256" key="1">
    <source>
        <dbReference type="SAM" id="MobiDB-lite"/>
    </source>
</evidence>
<comment type="caution">
    <text evidence="2">The sequence shown here is derived from an EMBL/GenBank/DDBJ whole genome shotgun (WGS) entry which is preliminary data.</text>
</comment>
<feature type="region of interest" description="Disordered" evidence="1">
    <location>
        <begin position="94"/>
        <end position="166"/>
    </location>
</feature>
<dbReference type="PANTHER" id="PTHR33318">
    <property type="entry name" value="ASPARTYL/GLUTAMYL-TRNA(ASN/GLN) AMIDOTRANSFERASE SUBUNIT"/>
    <property type="match status" value="1"/>
</dbReference>
<feature type="region of interest" description="Disordered" evidence="1">
    <location>
        <begin position="1"/>
        <end position="44"/>
    </location>
</feature>
<dbReference type="PANTHER" id="PTHR33318:SF4">
    <property type="entry name" value="OS04G0511700 PROTEIN"/>
    <property type="match status" value="1"/>
</dbReference>
<feature type="compositionally biased region" description="Polar residues" evidence="1">
    <location>
        <begin position="32"/>
        <end position="44"/>
    </location>
</feature>
<accession>A0ABU6QIX8</accession>
<feature type="compositionally biased region" description="Basic residues" evidence="1">
    <location>
        <begin position="15"/>
        <end position="26"/>
    </location>
</feature>
<organism evidence="2 3">
    <name type="scientific">Stylosanthes scabra</name>
    <dbReference type="NCBI Taxonomy" id="79078"/>
    <lineage>
        <taxon>Eukaryota</taxon>
        <taxon>Viridiplantae</taxon>
        <taxon>Streptophyta</taxon>
        <taxon>Embryophyta</taxon>
        <taxon>Tracheophyta</taxon>
        <taxon>Spermatophyta</taxon>
        <taxon>Magnoliopsida</taxon>
        <taxon>eudicotyledons</taxon>
        <taxon>Gunneridae</taxon>
        <taxon>Pentapetalae</taxon>
        <taxon>rosids</taxon>
        <taxon>fabids</taxon>
        <taxon>Fabales</taxon>
        <taxon>Fabaceae</taxon>
        <taxon>Papilionoideae</taxon>
        <taxon>50 kb inversion clade</taxon>
        <taxon>dalbergioids sensu lato</taxon>
        <taxon>Dalbergieae</taxon>
        <taxon>Pterocarpus clade</taxon>
        <taxon>Stylosanthes</taxon>
    </lineage>
</organism>
<feature type="compositionally biased region" description="Acidic residues" evidence="1">
    <location>
        <begin position="144"/>
        <end position="166"/>
    </location>
</feature>
<proteinExistence type="predicted"/>
<sequence>MGCFTGCFGSAKDSRRTRNRPKRVVCSRREQQSSSFVQHNSNTELGTSLQQVKVKPEEQVNLKLNLNTSIKKKVTFDTNVKTYEPVLVEEVDDFQPEKKSEEECGEGEDLVASSQKRSCSEENSSVTSAASYSTNHRYQNCRDSDEEEDEGLDYWDSDLTDDDEDGGMGEEYDEYGDDFEDGLCSRPRISVNKVFVHEVDDLMLNSDSNLRSIGSNPNARDRSGYVHPVLNPVENLAQWKAVRAKRAPPLRSQKENYVSSEESRVGLNAEPSFMDKSKTDPSKKLNQDIAVNASLSNWLASSEVTPVKKDTSVGLYVETPQSSRGSNSVISHEDRPILGALTAEELKQFSVSSSPRKFTSRSPDEKAIIGTVGTYWNVMGSSEDAGSATSFKGIAQRAIRREGGYR</sequence>
<gene>
    <name evidence="2" type="ORF">PIB30_053564</name>
</gene>
<dbReference type="EMBL" id="JASCZI010000399">
    <property type="protein sequence ID" value="MED6111590.1"/>
    <property type="molecule type" value="Genomic_DNA"/>
</dbReference>
<evidence type="ECO:0000313" key="2">
    <source>
        <dbReference type="EMBL" id="MED6111590.1"/>
    </source>
</evidence>
<keyword evidence="3" id="KW-1185">Reference proteome</keyword>
<feature type="compositionally biased region" description="Polar residues" evidence="1">
    <location>
        <begin position="112"/>
        <end position="138"/>
    </location>
</feature>
<reference evidence="2 3" key="1">
    <citation type="journal article" date="2023" name="Plants (Basel)">
        <title>Bridging the Gap: Combining Genomics and Transcriptomics Approaches to Understand Stylosanthes scabra, an Orphan Legume from the Brazilian Caatinga.</title>
        <authorList>
            <person name="Ferreira-Neto J.R.C."/>
            <person name="da Silva M.D."/>
            <person name="Binneck E."/>
            <person name="de Melo N.F."/>
            <person name="da Silva R.H."/>
            <person name="de Melo A.L.T.M."/>
            <person name="Pandolfi V."/>
            <person name="Bustamante F.O."/>
            <person name="Brasileiro-Vidal A.C."/>
            <person name="Benko-Iseppon A.M."/>
        </authorList>
    </citation>
    <scope>NUCLEOTIDE SEQUENCE [LARGE SCALE GENOMIC DNA]</scope>
    <source>
        <tissue evidence="2">Leaves</tissue>
    </source>
</reference>
<dbReference type="InterPro" id="IPR039300">
    <property type="entry name" value="JASON"/>
</dbReference>
<protein>
    <submittedName>
        <fullName evidence="2">Uncharacterized protein</fullName>
    </submittedName>
</protein>
<evidence type="ECO:0000313" key="3">
    <source>
        <dbReference type="Proteomes" id="UP001341840"/>
    </source>
</evidence>
<name>A0ABU6QIX8_9FABA</name>